<evidence type="ECO:0000313" key="12">
    <source>
        <dbReference type="EMBL" id="QEI08593.1"/>
    </source>
</evidence>
<dbReference type="NCBIfam" id="TIGR00171">
    <property type="entry name" value="leuD"/>
    <property type="match status" value="1"/>
</dbReference>
<accession>A0A5C0B4K8</accession>
<evidence type="ECO:0000256" key="2">
    <source>
        <dbReference type="ARBA" id="ARBA00002695"/>
    </source>
</evidence>
<dbReference type="Pfam" id="PF00694">
    <property type="entry name" value="Aconitase_C"/>
    <property type="match status" value="1"/>
</dbReference>
<dbReference type="Gene3D" id="3.20.19.10">
    <property type="entry name" value="Aconitase, domain 4"/>
    <property type="match status" value="1"/>
</dbReference>
<evidence type="ECO:0000256" key="6">
    <source>
        <dbReference type="ARBA" id="ARBA00022430"/>
    </source>
</evidence>
<dbReference type="NCBIfam" id="NF002458">
    <property type="entry name" value="PRK01641.1"/>
    <property type="match status" value="1"/>
</dbReference>
<dbReference type="OrthoDB" id="9777465at2"/>
<dbReference type="SUPFAM" id="SSF52016">
    <property type="entry name" value="LeuD/IlvD-like"/>
    <property type="match status" value="1"/>
</dbReference>
<evidence type="ECO:0000256" key="9">
    <source>
        <dbReference type="ARBA" id="ARBA00023304"/>
    </source>
</evidence>
<evidence type="ECO:0000313" key="13">
    <source>
        <dbReference type="Proteomes" id="UP000325161"/>
    </source>
</evidence>
<dbReference type="UniPathway" id="UPA00048">
    <property type="reaction ID" value="UER00071"/>
</dbReference>
<gene>
    <name evidence="10 12" type="primary">leuD</name>
    <name evidence="12" type="ORF">FXN63_24180</name>
</gene>
<proteinExistence type="inferred from homology"/>
<dbReference type="EC" id="4.2.1.33" evidence="10"/>
<dbReference type="PANTHER" id="PTHR43345">
    <property type="entry name" value="3-ISOPROPYLMALATE DEHYDRATASE SMALL SUBUNIT 2-RELATED-RELATED"/>
    <property type="match status" value="1"/>
</dbReference>
<comment type="subunit">
    <text evidence="5 10">Heterodimer of LeuC and LeuD.</text>
</comment>
<comment type="similarity">
    <text evidence="4 10">Belongs to the LeuD family. LeuD type 1 subfamily.</text>
</comment>
<dbReference type="GO" id="GO:0009098">
    <property type="term" value="P:L-leucine biosynthetic process"/>
    <property type="evidence" value="ECO:0007669"/>
    <property type="project" value="UniProtKB-UniRule"/>
</dbReference>
<dbReference type="InterPro" id="IPR004431">
    <property type="entry name" value="3-IsopropMal_deHydase_ssu"/>
</dbReference>
<evidence type="ECO:0000259" key="11">
    <source>
        <dbReference type="Pfam" id="PF00694"/>
    </source>
</evidence>
<evidence type="ECO:0000256" key="8">
    <source>
        <dbReference type="ARBA" id="ARBA00023239"/>
    </source>
</evidence>
<dbReference type="AlphaFoldDB" id="A0A5C0B4K8"/>
<sequence length="216" mass="24078">MSEKRFVTGQASALRIDNLDTDQIMPKQFLRGIDKSGLVDGLLYDLRFDKHGGVRPEFVLNKPERAGTSILIGGANFGCGSSREHAVWGLLQYGIQAVVAPSFGEIFYSNAMGNRLLLVQLNAEDIEAMMALADRPDAPEMRIDVASRTVSFGEVQATFPLSQRHQTMFLQGVDVIGLSLSYQEEIDAFAKTHWEQQPWVRDVARRMKDRMTAVAD</sequence>
<dbReference type="GO" id="GO:0003861">
    <property type="term" value="F:3-isopropylmalate dehydratase activity"/>
    <property type="evidence" value="ECO:0007669"/>
    <property type="project" value="UniProtKB-UniRule"/>
</dbReference>
<evidence type="ECO:0000256" key="1">
    <source>
        <dbReference type="ARBA" id="ARBA00000491"/>
    </source>
</evidence>
<keyword evidence="6 10" id="KW-0432">Leucine biosynthesis</keyword>
<dbReference type="KEGG" id="pacr:FXN63_24180"/>
<comment type="function">
    <text evidence="2 10">Catalyzes the isomerization between 2-isopropylmalate and 3-isopropylmalate, via the formation of 2-isopropylmaleate.</text>
</comment>
<evidence type="ECO:0000256" key="5">
    <source>
        <dbReference type="ARBA" id="ARBA00011271"/>
    </source>
</evidence>
<dbReference type="HAMAP" id="MF_01031">
    <property type="entry name" value="LeuD_type1"/>
    <property type="match status" value="1"/>
</dbReference>
<dbReference type="InterPro" id="IPR000573">
    <property type="entry name" value="AconitaseA/IPMdHydase_ssu_swvl"/>
</dbReference>
<organism evidence="12 13">
    <name type="scientific">Pigmentiphaga aceris</name>
    <dbReference type="NCBI Taxonomy" id="1940612"/>
    <lineage>
        <taxon>Bacteria</taxon>
        <taxon>Pseudomonadati</taxon>
        <taxon>Pseudomonadota</taxon>
        <taxon>Betaproteobacteria</taxon>
        <taxon>Burkholderiales</taxon>
        <taxon>Alcaligenaceae</taxon>
        <taxon>Pigmentiphaga</taxon>
    </lineage>
</organism>
<feature type="domain" description="Aconitase A/isopropylmalate dehydratase small subunit swivel" evidence="11">
    <location>
        <begin position="8"/>
        <end position="123"/>
    </location>
</feature>
<keyword evidence="13" id="KW-1185">Reference proteome</keyword>
<reference evidence="12 13" key="1">
    <citation type="submission" date="2019-08" db="EMBL/GenBank/DDBJ databases">
        <title>Amphibian skin-associated Pigmentiphaga: genome sequence and occurrence across geography and hosts.</title>
        <authorList>
            <person name="Bletz M.C."/>
            <person name="Bunk B."/>
            <person name="Sproeer C."/>
            <person name="Biwer P."/>
            <person name="Reiter S."/>
            <person name="Rabemananjara F.C.E."/>
            <person name="Schulz S."/>
            <person name="Overmann J."/>
            <person name="Vences M."/>
        </authorList>
    </citation>
    <scope>NUCLEOTIDE SEQUENCE [LARGE SCALE GENOMIC DNA]</scope>
    <source>
        <strain evidence="12 13">Mada1488</strain>
    </source>
</reference>
<evidence type="ECO:0000256" key="4">
    <source>
        <dbReference type="ARBA" id="ARBA00009845"/>
    </source>
</evidence>
<dbReference type="EMBL" id="CP043046">
    <property type="protein sequence ID" value="QEI08593.1"/>
    <property type="molecule type" value="Genomic_DNA"/>
</dbReference>
<dbReference type="RefSeq" id="WP_148818064.1">
    <property type="nucleotide sequence ID" value="NZ_CP043046.1"/>
</dbReference>
<comment type="catalytic activity">
    <reaction evidence="1 10">
        <text>(2R,3S)-3-isopropylmalate = (2S)-2-isopropylmalate</text>
        <dbReference type="Rhea" id="RHEA:32287"/>
        <dbReference type="ChEBI" id="CHEBI:1178"/>
        <dbReference type="ChEBI" id="CHEBI:35121"/>
        <dbReference type="EC" id="4.2.1.33"/>
    </reaction>
</comment>
<evidence type="ECO:0000256" key="10">
    <source>
        <dbReference type="HAMAP-Rule" id="MF_01031"/>
    </source>
</evidence>
<dbReference type="InterPro" id="IPR015928">
    <property type="entry name" value="Aconitase/3IPM_dehydase_swvl"/>
</dbReference>
<dbReference type="PANTHER" id="PTHR43345:SF5">
    <property type="entry name" value="3-ISOPROPYLMALATE DEHYDRATASE SMALL SUBUNIT"/>
    <property type="match status" value="1"/>
</dbReference>
<dbReference type="Proteomes" id="UP000325161">
    <property type="component" value="Chromosome"/>
</dbReference>
<comment type="pathway">
    <text evidence="3 10">Amino-acid biosynthesis; L-leucine biosynthesis; L-leucine from 3-methyl-2-oxobutanoate: step 2/4.</text>
</comment>
<keyword evidence="9 10" id="KW-0100">Branched-chain amino acid biosynthesis</keyword>
<dbReference type="InterPro" id="IPR033940">
    <property type="entry name" value="IPMI_Swivel"/>
</dbReference>
<keyword evidence="8 10" id="KW-0456">Lyase</keyword>
<dbReference type="CDD" id="cd01577">
    <property type="entry name" value="IPMI_Swivel"/>
    <property type="match status" value="1"/>
</dbReference>
<name>A0A5C0B4K8_9BURK</name>
<protein>
    <recommendedName>
        <fullName evidence="10">3-isopropylmalate dehydratase small subunit</fullName>
        <ecNumber evidence="10">4.2.1.33</ecNumber>
    </recommendedName>
    <alternativeName>
        <fullName evidence="10">Alpha-IPM isomerase</fullName>
        <shortName evidence="10">IPMI</shortName>
    </alternativeName>
    <alternativeName>
        <fullName evidence="10">Isopropylmalate isomerase</fullName>
    </alternativeName>
</protein>
<dbReference type="InterPro" id="IPR050075">
    <property type="entry name" value="LeuD"/>
</dbReference>
<evidence type="ECO:0000256" key="7">
    <source>
        <dbReference type="ARBA" id="ARBA00022605"/>
    </source>
</evidence>
<dbReference type="GO" id="GO:0009316">
    <property type="term" value="C:3-isopropylmalate dehydratase complex"/>
    <property type="evidence" value="ECO:0007669"/>
    <property type="project" value="InterPro"/>
</dbReference>
<evidence type="ECO:0000256" key="3">
    <source>
        <dbReference type="ARBA" id="ARBA00004729"/>
    </source>
</evidence>
<keyword evidence="7 10" id="KW-0028">Amino-acid biosynthesis</keyword>